<dbReference type="EMBL" id="JANPWB010000013">
    <property type="protein sequence ID" value="KAJ1108779.1"/>
    <property type="molecule type" value="Genomic_DNA"/>
</dbReference>
<feature type="domain" description="Integrase catalytic" evidence="1">
    <location>
        <begin position="1"/>
        <end position="100"/>
    </location>
</feature>
<keyword evidence="3" id="KW-1185">Reference proteome</keyword>
<gene>
    <name evidence="2" type="ORF">NDU88_006149</name>
</gene>
<name>A0AAV7N013_PLEWA</name>
<proteinExistence type="predicted"/>
<dbReference type="PROSITE" id="PS50994">
    <property type="entry name" value="INTEGRASE"/>
    <property type="match status" value="1"/>
</dbReference>
<dbReference type="AlphaFoldDB" id="A0AAV7N013"/>
<accession>A0AAV7N013</accession>
<dbReference type="PANTHER" id="PTHR37984:SF5">
    <property type="entry name" value="PROTEIN NYNRIN-LIKE"/>
    <property type="match status" value="1"/>
</dbReference>
<dbReference type="SUPFAM" id="SSF53098">
    <property type="entry name" value="Ribonuclease H-like"/>
    <property type="match status" value="1"/>
</dbReference>
<dbReference type="InterPro" id="IPR050951">
    <property type="entry name" value="Retrovirus_Pol_polyprotein"/>
</dbReference>
<evidence type="ECO:0000313" key="3">
    <source>
        <dbReference type="Proteomes" id="UP001066276"/>
    </source>
</evidence>
<protein>
    <recommendedName>
        <fullName evidence="1">Integrase catalytic domain-containing protein</fullName>
    </recommendedName>
</protein>
<dbReference type="Gene3D" id="3.30.420.10">
    <property type="entry name" value="Ribonuclease H-like superfamily/Ribonuclease H"/>
    <property type="match status" value="1"/>
</dbReference>
<dbReference type="InterPro" id="IPR012337">
    <property type="entry name" value="RNaseH-like_sf"/>
</dbReference>
<comment type="caution">
    <text evidence="2">The sequence shown here is derived from an EMBL/GenBank/DDBJ whole genome shotgun (WGS) entry which is preliminary data.</text>
</comment>
<dbReference type="GO" id="GO:0003676">
    <property type="term" value="F:nucleic acid binding"/>
    <property type="evidence" value="ECO:0007669"/>
    <property type="project" value="InterPro"/>
</dbReference>
<dbReference type="InterPro" id="IPR036397">
    <property type="entry name" value="RNaseH_sf"/>
</dbReference>
<sequence length="181" mass="20592">MVSNNGTQFASDAMVIFLRKHDVKHLRVPLYSPVSNGLLERANTLLKDGTQTVIANNVNIAEYLQQTIWSFGITPHSTTGIVLFVLLRGRKPKSALNPTGLDEEIGNKCWGHVKMRQNASKKHFDKVRHVKDVEVIPGDWVLLKKPVKATKGQSKYSKPTKIVRVPRRAVLLEDKRWWNKF</sequence>
<organism evidence="2 3">
    <name type="scientific">Pleurodeles waltl</name>
    <name type="common">Iberian ribbed newt</name>
    <dbReference type="NCBI Taxonomy" id="8319"/>
    <lineage>
        <taxon>Eukaryota</taxon>
        <taxon>Metazoa</taxon>
        <taxon>Chordata</taxon>
        <taxon>Craniata</taxon>
        <taxon>Vertebrata</taxon>
        <taxon>Euteleostomi</taxon>
        <taxon>Amphibia</taxon>
        <taxon>Batrachia</taxon>
        <taxon>Caudata</taxon>
        <taxon>Salamandroidea</taxon>
        <taxon>Salamandridae</taxon>
        <taxon>Pleurodelinae</taxon>
        <taxon>Pleurodeles</taxon>
    </lineage>
</organism>
<dbReference type="Proteomes" id="UP001066276">
    <property type="component" value="Chromosome 9"/>
</dbReference>
<evidence type="ECO:0000313" key="2">
    <source>
        <dbReference type="EMBL" id="KAJ1108779.1"/>
    </source>
</evidence>
<dbReference type="GO" id="GO:0015074">
    <property type="term" value="P:DNA integration"/>
    <property type="evidence" value="ECO:0007669"/>
    <property type="project" value="InterPro"/>
</dbReference>
<dbReference type="InterPro" id="IPR001584">
    <property type="entry name" value="Integrase_cat-core"/>
</dbReference>
<evidence type="ECO:0000259" key="1">
    <source>
        <dbReference type="PROSITE" id="PS50994"/>
    </source>
</evidence>
<reference evidence="2" key="1">
    <citation type="journal article" date="2022" name="bioRxiv">
        <title>Sequencing and chromosome-scale assembly of the giantPleurodeles waltlgenome.</title>
        <authorList>
            <person name="Brown T."/>
            <person name="Elewa A."/>
            <person name="Iarovenko S."/>
            <person name="Subramanian E."/>
            <person name="Araus A.J."/>
            <person name="Petzold A."/>
            <person name="Susuki M."/>
            <person name="Suzuki K.-i.T."/>
            <person name="Hayashi T."/>
            <person name="Toyoda A."/>
            <person name="Oliveira C."/>
            <person name="Osipova E."/>
            <person name="Leigh N.D."/>
            <person name="Simon A."/>
            <person name="Yun M.H."/>
        </authorList>
    </citation>
    <scope>NUCLEOTIDE SEQUENCE</scope>
    <source>
        <strain evidence="2">20211129_DDA</strain>
        <tissue evidence="2">Liver</tissue>
    </source>
</reference>
<dbReference type="PANTHER" id="PTHR37984">
    <property type="entry name" value="PROTEIN CBG26694"/>
    <property type="match status" value="1"/>
</dbReference>